<feature type="compositionally biased region" description="Pro residues" evidence="2">
    <location>
        <begin position="239"/>
        <end position="248"/>
    </location>
</feature>
<keyword evidence="1" id="KW-0479">Metal-binding</keyword>
<name>A0A0D2NP54_HYPSF</name>
<dbReference type="PROSITE" id="PS50157">
    <property type="entry name" value="ZINC_FINGER_C2H2_2"/>
    <property type="match status" value="1"/>
</dbReference>
<sequence length="346" mass="37991">MHKPVGLHRNYSATSDVSSRSDPASATWAAVAPPHAPGINPASSRQPREYRPPRLTSTELAHMAYLQTGAYPMGNAFTRESATRFDDKRHMEDDPEEDEDGAPSRRASSGSEGGGGGRPEEYSDDDASDDYDDHRPRAAVSDIRNNHESSPTRERERSWNALPSLPSAVRILKPAPASFSSSHLSGPAVPAAEYRFPPANSRPPVPPDKPRTRSQPPKRKRQETPPSEDDEDSDDDDAPPPPPPPQPEVKPAKTPRPRKGGNGGQSGFKRKEYKCDLCPNFYAGSKGDLKRHLESRLHKEPSYVCLVPPCDKVFTRDDALKRHMKNAHNHPPSEPSQSGSPESSAR</sequence>
<keyword evidence="5" id="KW-1185">Reference proteome</keyword>
<keyword evidence="1" id="KW-0863">Zinc-finger</keyword>
<protein>
    <recommendedName>
        <fullName evidence="3">C2H2-type domain-containing protein</fullName>
    </recommendedName>
</protein>
<dbReference type="SUPFAM" id="SSF57667">
    <property type="entry name" value="beta-beta-alpha zinc fingers"/>
    <property type="match status" value="1"/>
</dbReference>
<dbReference type="EMBL" id="KN817566">
    <property type="protein sequence ID" value="KJA20579.1"/>
    <property type="molecule type" value="Genomic_DNA"/>
</dbReference>
<evidence type="ECO:0000313" key="4">
    <source>
        <dbReference type="EMBL" id="KJA20579.1"/>
    </source>
</evidence>
<feature type="region of interest" description="Disordered" evidence="2">
    <location>
        <begin position="1"/>
        <end position="161"/>
    </location>
</feature>
<feature type="compositionally biased region" description="Acidic residues" evidence="2">
    <location>
        <begin position="226"/>
        <end position="238"/>
    </location>
</feature>
<dbReference type="PROSITE" id="PS00028">
    <property type="entry name" value="ZINC_FINGER_C2H2_1"/>
    <property type="match status" value="1"/>
</dbReference>
<feature type="compositionally biased region" description="Polar residues" evidence="2">
    <location>
        <begin position="11"/>
        <end position="24"/>
    </location>
</feature>
<evidence type="ECO:0000256" key="1">
    <source>
        <dbReference type="PROSITE-ProRule" id="PRU00042"/>
    </source>
</evidence>
<dbReference type="InterPro" id="IPR013087">
    <property type="entry name" value="Znf_C2H2_type"/>
</dbReference>
<keyword evidence="1" id="KW-0862">Zinc</keyword>
<evidence type="ECO:0000256" key="2">
    <source>
        <dbReference type="SAM" id="MobiDB-lite"/>
    </source>
</evidence>
<proteinExistence type="predicted"/>
<dbReference type="AlphaFoldDB" id="A0A0D2NP54"/>
<reference evidence="5" key="1">
    <citation type="submission" date="2014-04" db="EMBL/GenBank/DDBJ databases">
        <title>Evolutionary Origins and Diversification of the Mycorrhizal Mutualists.</title>
        <authorList>
            <consortium name="DOE Joint Genome Institute"/>
            <consortium name="Mycorrhizal Genomics Consortium"/>
            <person name="Kohler A."/>
            <person name="Kuo A."/>
            <person name="Nagy L.G."/>
            <person name="Floudas D."/>
            <person name="Copeland A."/>
            <person name="Barry K.W."/>
            <person name="Cichocki N."/>
            <person name="Veneault-Fourrey C."/>
            <person name="LaButti K."/>
            <person name="Lindquist E.A."/>
            <person name="Lipzen A."/>
            <person name="Lundell T."/>
            <person name="Morin E."/>
            <person name="Murat C."/>
            <person name="Riley R."/>
            <person name="Ohm R."/>
            <person name="Sun H."/>
            <person name="Tunlid A."/>
            <person name="Henrissat B."/>
            <person name="Grigoriev I.V."/>
            <person name="Hibbett D.S."/>
            <person name="Martin F."/>
        </authorList>
    </citation>
    <scope>NUCLEOTIDE SEQUENCE [LARGE SCALE GENOMIC DNA]</scope>
    <source>
        <strain evidence="5">FD-334 SS-4</strain>
    </source>
</reference>
<gene>
    <name evidence="4" type="ORF">HYPSUDRAFT_216950</name>
</gene>
<evidence type="ECO:0000313" key="5">
    <source>
        <dbReference type="Proteomes" id="UP000054270"/>
    </source>
</evidence>
<feature type="region of interest" description="Disordered" evidence="2">
    <location>
        <begin position="177"/>
        <end position="270"/>
    </location>
</feature>
<dbReference type="GO" id="GO:0008270">
    <property type="term" value="F:zinc ion binding"/>
    <property type="evidence" value="ECO:0007669"/>
    <property type="project" value="UniProtKB-KW"/>
</dbReference>
<feature type="domain" description="C2H2-type" evidence="3">
    <location>
        <begin position="303"/>
        <end position="335"/>
    </location>
</feature>
<dbReference type="OrthoDB" id="3176823at2759"/>
<dbReference type="SMART" id="SM00355">
    <property type="entry name" value="ZnF_C2H2"/>
    <property type="match status" value="2"/>
</dbReference>
<feature type="region of interest" description="Disordered" evidence="2">
    <location>
        <begin position="321"/>
        <end position="346"/>
    </location>
</feature>
<feature type="compositionally biased region" description="Low complexity" evidence="2">
    <location>
        <begin position="335"/>
        <end position="346"/>
    </location>
</feature>
<feature type="compositionally biased region" description="Basic and acidic residues" evidence="2">
    <location>
        <begin position="144"/>
        <end position="158"/>
    </location>
</feature>
<dbReference type="InterPro" id="IPR036236">
    <property type="entry name" value="Znf_C2H2_sf"/>
</dbReference>
<accession>A0A0D2NP54</accession>
<evidence type="ECO:0000259" key="3">
    <source>
        <dbReference type="PROSITE" id="PS50157"/>
    </source>
</evidence>
<organism evidence="4 5">
    <name type="scientific">Hypholoma sublateritium (strain FD-334 SS-4)</name>
    <dbReference type="NCBI Taxonomy" id="945553"/>
    <lineage>
        <taxon>Eukaryota</taxon>
        <taxon>Fungi</taxon>
        <taxon>Dikarya</taxon>
        <taxon>Basidiomycota</taxon>
        <taxon>Agaricomycotina</taxon>
        <taxon>Agaricomycetes</taxon>
        <taxon>Agaricomycetidae</taxon>
        <taxon>Agaricales</taxon>
        <taxon>Agaricineae</taxon>
        <taxon>Strophariaceae</taxon>
        <taxon>Hypholoma</taxon>
    </lineage>
</organism>
<feature type="compositionally biased region" description="Acidic residues" evidence="2">
    <location>
        <begin position="122"/>
        <end position="131"/>
    </location>
</feature>
<feature type="compositionally biased region" description="Basic and acidic residues" evidence="2">
    <location>
        <begin position="81"/>
        <end position="92"/>
    </location>
</feature>
<dbReference type="Proteomes" id="UP000054270">
    <property type="component" value="Unassembled WGS sequence"/>
</dbReference>
<dbReference type="Gene3D" id="3.30.160.60">
    <property type="entry name" value="Classic Zinc Finger"/>
    <property type="match status" value="1"/>
</dbReference>